<dbReference type="PANTHER" id="PTHR33449:SF1">
    <property type="entry name" value="NUCLEOID-ASSOCIATED PROTEIN YBAB"/>
    <property type="match status" value="1"/>
</dbReference>
<keyword evidence="1 2" id="KW-0238">DNA-binding</keyword>
<dbReference type="Gene3D" id="3.30.1310.10">
    <property type="entry name" value="Nucleoid-associated protein YbaB-like domain"/>
    <property type="match status" value="1"/>
</dbReference>
<comment type="subcellular location">
    <subcellularLocation>
        <location evidence="2">Cytoplasm</location>
        <location evidence="2">Nucleoid</location>
    </subcellularLocation>
</comment>
<keyword evidence="2" id="KW-0963">Cytoplasm</keyword>
<dbReference type="SUPFAM" id="SSF82607">
    <property type="entry name" value="YbaB-like"/>
    <property type="match status" value="1"/>
</dbReference>
<comment type="caution">
    <text evidence="4">The sequence shown here is derived from an EMBL/GenBank/DDBJ whole genome shotgun (WGS) entry which is preliminary data.</text>
</comment>
<sequence length="106" mass="11482">MTDIAGLMQQAKKMQEQMQKAQEELALLECTGESGAGLVKVTINGRHEVKNVELDPALLNEDKEIIEDLVAAAMNDAVKKVAENNKSQLSGMTAGLNLPEGFKLPF</sequence>
<proteinExistence type="inferred from homology"/>
<dbReference type="EMBL" id="NVWI01000011">
    <property type="protein sequence ID" value="PCJ39942.1"/>
    <property type="molecule type" value="Genomic_DNA"/>
</dbReference>
<accession>A0A2A5C810</accession>
<dbReference type="HAMAP" id="MF_00274">
    <property type="entry name" value="DNA_YbaB_EbfC"/>
    <property type="match status" value="1"/>
</dbReference>
<evidence type="ECO:0000256" key="1">
    <source>
        <dbReference type="ARBA" id="ARBA00023125"/>
    </source>
</evidence>
<protein>
    <recommendedName>
        <fullName evidence="2">Nucleoid-associated protein COA71_12250</fullName>
    </recommendedName>
</protein>
<comment type="similarity">
    <text evidence="2">Belongs to the YbaB/EbfC family.</text>
</comment>
<gene>
    <name evidence="4" type="ORF">COA71_12250</name>
</gene>
<dbReference type="GO" id="GO:0003677">
    <property type="term" value="F:DNA binding"/>
    <property type="evidence" value="ECO:0007669"/>
    <property type="project" value="UniProtKB-UniRule"/>
</dbReference>
<dbReference type="PANTHER" id="PTHR33449">
    <property type="entry name" value="NUCLEOID-ASSOCIATED PROTEIN YBAB"/>
    <property type="match status" value="1"/>
</dbReference>
<dbReference type="GO" id="GO:0043590">
    <property type="term" value="C:bacterial nucleoid"/>
    <property type="evidence" value="ECO:0007669"/>
    <property type="project" value="UniProtKB-UniRule"/>
</dbReference>
<dbReference type="PIRSF" id="PIRSF004555">
    <property type="entry name" value="UCP004555"/>
    <property type="match status" value="1"/>
</dbReference>
<comment type="subunit">
    <text evidence="2">Homodimer.</text>
</comment>
<dbReference type="GO" id="GO:0005829">
    <property type="term" value="C:cytosol"/>
    <property type="evidence" value="ECO:0007669"/>
    <property type="project" value="TreeGrafter"/>
</dbReference>
<dbReference type="NCBIfam" id="TIGR00103">
    <property type="entry name" value="DNA_YbaB_EbfC"/>
    <property type="match status" value="1"/>
</dbReference>
<dbReference type="Pfam" id="PF02575">
    <property type="entry name" value="YbaB_DNA_bd"/>
    <property type="match status" value="1"/>
</dbReference>
<dbReference type="InterPro" id="IPR036894">
    <property type="entry name" value="YbaB-like_sf"/>
</dbReference>
<evidence type="ECO:0000256" key="3">
    <source>
        <dbReference type="SAM" id="Coils"/>
    </source>
</evidence>
<reference evidence="5" key="1">
    <citation type="submission" date="2017-08" db="EMBL/GenBank/DDBJ databases">
        <title>A dynamic microbial community with high functional redundancy inhabits the cold, oxic subseafloor aquifer.</title>
        <authorList>
            <person name="Tully B.J."/>
            <person name="Wheat C.G."/>
            <person name="Glazer B.T."/>
            <person name="Huber J.A."/>
        </authorList>
    </citation>
    <scope>NUCLEOTIDE SEQUENCE [LARGE SCALE GENOMIC DNA]</scope>
</reference>
<evidence type="ECO:0000313" key="4">
    <source>
        <dbReference type="EMBL" id="PCJ39942.1"/>
    </source>
</evidence>
<name>A0A2A5C810_9GAMM</name>
<dbReference type="Proteomes" id="UP000228987">
    <property type="component" value="Unassembled WGS sequence"/>
</dbReference>
<organism evidence="4 5">
    <name type="scientific">SAR86 cluster bacterium</name>
    <dbReference type="NCBI Taxonomy" id="2030880"/>
    <lineage>
        <taxon>Bacteria</taxon>
        <taxon>Pseudomonadati</taxon>
        <taxon>Pseudomonadota</taxon>
        <taxon>Gammaproteobacteria</taxon>
        <taxon>SAR86 cluster</taxon>
    </lineage>
</organism>
<dbReference type="AlphaFoldDB" id="A0A2A5C810"/>
<evidence type="ECO:0000256" key="2">
    <source>
        <dbReference type="HAMAP-Rule" id="MF_00274"/>
    </source>
</evidence>
<evidence type="ECO:0000313" key="5">
    <source>
        <dbReference type="Proteomes" id="UP000228987"/>
    </source>
</evidence>
<feature type="coiled-coil region" evidence="3">
    <location>
        <begin position="4"/>
        <end position="31"/>
    </location>
</feature>
<keyword evidence="3" id="KW-0175">Coiled coil</keyword>
<comment type="function">
    <text evidence="2">Binds to DNA and alters its conformation. May be involved in regulation of gene expression, nucleoid organization and DNA protection.</text>
</comment>
<dbReference type="InterPro" id="IPR004401">
    <property type="entry name" value="YbaB/EbfC"/>
</dbReference>